<dbReference type="PANTHER" id="PTHR30532">
    <property type="entry name" value="IRON III DICITRATE-BINDING PERIPLASMIC PROTEIN"/>
    <property type="match status" value="1"/>
</dbReference>
<evidence type="ECO:0000259" key="7">
    <source>
        <dbReference type="PROSITE" id="PS50983"/>
    </source>
</evidence>
<comment type="subcellular location">
    <subcellularLocation>
        <location evidence="1">Cell envelope</location>
    </subcellularLocation>
</comment>
<protein>
    <submittedName>
        <fullName evidence="8">Iron complex transport system substrate-binding protein</fullName>
    </submittedName>
</protein>
<dbReference type="Pfam" id="PF01497">
    <property type="entry name" value="Peripla_BP_2"/>
    <property type="match status" value="1"/>
</dbReference>
<keyword evidence="4" id="KW-0406">Ion transport</keyword>
<dbReference type="InterPro" id="IPR002491">
    <property type="entry name" value="ABC_transptr_periplasmic_BD"/>
</dbReference>
<proteinExistence type="inferred from homology"/>
<keyword evidence="5 6" id="KW-0732">Signal</keyword>
<name>A0A1H1JNL3_9BURK</name>
<evidence type="ECO:0000313" key="8">
    <source>
        <dbReference type="EMBL" id="SDR51017.1"/>
    </source>
</evidence>
<dbReference type="EMBL" id="FNKP01000003">
    <property type="protein sequence ID" value="SDR51017.1"/>
    <property type="molecule type" value="Genomic_DNA"/>
</dbReference>
<evidence type="ECO:0000256" key="6">
    <source>
        <dbReference type="SAM" id="SignalP"/>
    </source>
</evidence>
<reference evidence="9" key="1">
    <citation type="submission" date="2016-10" db="EMBL/GenBank/DDBJ databases">
        <authorList>
            <person name="Varghese N."/>
        </authorList>
    </citation>
    <scope>NUCLEOTIDE SEQUENCE [LARGE SCALE GENOMIC DNA]</scope>
    <source>
        <strain evidence="9">GAS106B</strain>
    </source>
</reference>
<dbReference type="GO" id="GO:0030288">
    <property type="term" value="C:outer membrane-bounded periplasmic space"/>
    <property type="evidence" value="ECO:0007669"/>
    <property type="project" value="TreeGrafter"/>
</dbReference>
<evidence type="ECO:0000256" key="4">
    <source>
        <dbReference type="ARBA" id="ARBA00022496"/>
    </source>
</evidence>
<organism evidence="8 9">
    <name type="scientific">Paraburkholderia fungorum</name>
    <dbReference type="NCBI Taxonomy" id="134537"/>
    <lineage>
        <taxon>Bacteria</taxon>
        <taxon>Pseudomonadati</taxon>
        <taxon>Pseudomonadota</taxon>
        <taxon>Betaproteobacteria</taxon>
        <taxon>Burkholderiales</taxon>
        <taxon>Burkholderiaceae</taxon>
        <taxon>Paraburkholderia</taxon>
    </lineage>
</organism>
<evidence type="ECO:0000256" key="1">
    <source>
        <dbReference type="ARBA" id="ARBA00004196"/>
    </source>
</evidence>
<dbReference type="SUPFAM" id="SSF53807">
    <property type="entry name" value="Helical backbone' metal receptor"/>
    <property type="match status" value="1"/>
</dbReference>
<keyword evidence="4" id="KW-0408">Iron</keyword>
<dbReference type="InterPro" id="IPR051313">
    <property type="entry name" value="Bact_iron-sidero_bind"/>
</dbReference>
<dbReference type="Proteomes" id="UP000183487">
    <property type="component" value="Unassembled WGS sequence"/>
</dbReference>
<feature type="signal peptide" evidence="6">
    <location>
        <begin position="1"/>
        <end position="15"/>
    </location>
</feature>
<dbReference type="GO" id="GO:1901678">
    <property type="term" value="P:iron coordination entity transport"/>
    <property type="evidence" value="ECO:0007669"/>
    <property type="project" value="UniProtKB-ARBA"/>
</dbReference>
<dbReference type="PANTHER" id="PTHR30532:SF1">
    <property type="entry name" value="IRON(3+)-HYDROXAMATE-BINDING PROTEIN FHUD"/>
    <property type="match status" value="1"/>
</dbReference>
<keyword evidence="4" id="KW-0410">Iron transport</keyword>
<sequence>MRALMLSAASPGVWAMPPARPAAAGIRVATPDRIGTETLLSLGVSPVAVGSQGIYAAIGGTPALPPGVMDVGYPFEPNLEILRELRPELIVIEAMSASLKGVLEQVAPVLVMEIYTGSGRADFVEHASAEMFRVAQRIGRIDAARKYRQWTDKRLETIRDRMRGDAKRPVLIAQLDPSGRSILLYARNSVSSDVLQRIGFENAWTGHTNAYGCAQIGLDRLATVPEADLLFIDYGEQTQAAMAQLSQSPIWTRLPMVRERRVYPIALFDPMGALPTAVQFAEHFQAAMLARGHA</sequence>
<evidence type="ECO:0000256" key="2">
    <source>
        <dbReference type="ARBA" id="ARBA00008814"/>
    </source>
</evidence>
<keyword evidence="3" id="KW-0813">Transport</keyword>
<feature type="chain" id="PRO_5012045906" evidence="6">
    <location>
        <begin position="16"/>
        <end position="294"/>
    </location>
</feature>
<gene>
    <name evidence="8" type="ORF">SAMN05443245_6815</name>
</gene>
<feature type="domain" description="Fe/B12 periplasmic-binding" evidence="7">
    <location>
        <begin position="27"/>
        <end position="294"/>
    </location>
</feature>
<comment type="similarity">
    <text evidence="2">Belongs to the bacterial solute-binding protein 8 family.</text>
</comment>
<evidence type="ECO:0000256" key="3">
    <source>
        <dbReference type="ARBA" id="ARBA00022448"/>
    </source>
</evidence>
<dbReference type="PRINTS" id="PR01715">
    <property type="entry name" value="FERRIBNDNGPP"/>
</dbReference>
<keyword evidence="9" id="KW-1185">Reference proteome</keyword>
<dbReference type="AlphaFoldDB" id="A0A1H1JNL3"/>
<dbReference type="PROSITE" id="PS50983">
    <property type="entry name" value="FE_B12_PBP"/>
    <property type="match status" value="1"/>
</dbReference>
<evidence type="ECO:0000256" key="5">
    <source>
        <dbReference type="ARBA" id="ARBA00022729"/>
    </source>
</evidence>
<evidence type="ECO:0000313" key="9">
    <source>
        <dbReference type="Proteomes" id="UP000183487"/>
    </source>
</evidence>
<accession>A0A1H1JNL3</accession>
<dbReference type="Gene3D" id="3.40.50.1980">
    <property type="entry name" value="Nitrogenase molybdenum iron protein domain"/>
    <property type="match status" value="2"/>
</dbReference>